<sequence>MVTAEDSESGTCDVASRCKAQAEDVSECVIVCAVNMDWHQCVAGQSGRQRFMGMNQFVGGLVRTQDWHWHGLGNSHVEGCNHRQLLDSSWQFHSVERGIVSEDTCMCRKYSRDTCPKAGMDSCWLVLVADLN</sequence>
<evidence type="ECO:0000313" key="1">
    <source>
        <dbReference type="EMBL" id="GFZ17900.1"/>
    </source>
</evidence>
<proteinExistence type="predicted"/>
<accession>A0A7J0H464</accession>
<name>A0A7J0H464_9ERIC</name>
<evidence type="ECO:0000313" key="2">
    <source>
        <dbReference type="Proteomes" id="UP000585474"/>
    </source>
</evidence>
<dbReference type="Proteomes" id="UP000585474">
    <property type="component" value="Unassembled WGS sequence"/>
</dbReference>
<gene>
    <name evidence="1" type="ORF">Acr_26g0011690</name>
</gene>
<protein>
    <submittedName>
        <fullName evidence="1">Uncharacterized protein</fullName>
    </submittedName>
</protein>
<comment type="caution">
    <text evidence="1">The sequence shown here is derived from an EMBL/GenBank/DDBJ whole genome shotgun (WGS) entry which is preliminary data.</text>
</comment>
<dbReference type="EMBL" id="BJWL01000026">
    <property type="protein sequence ID" value="GFZ17900.1"/>
    <property type="molecule type" value="Genomic_DNA"/>
</dbReference>
<organism evidence="1 2">
    <name type="scientific">Actinidia rufa</name>
    <dbReference type="NCBI Taxonomy" id="165716"/>
    <lineage>
        <taxon>Eukaryota</taxon>
        <taxon>Viridiplantae</taxon>
        <taxon>Streptophyta</taxon>
        <taxon>Embryophyta</taxon>
        <taxon>Tracheophyta</taxon>
        <taxon>Spermatophyta</taxon>
        <taxon>Magnoliopsida</taxon>
        <taxon>eudicotyledons</taxon>
        <taxon>Gunneridae</taxon>
        <taxon>Pentapetalae</taxon>
        <taxon>asterids</taxon>
        <taxon>Ericales</taxon>
        <taxon>Actinidiaceae</taxon>
        <taxon>Actinidia</taxon>
    </lineage>
</organism>
<reference evidence="1 2" key="1">
    <citation type="submission" date="2019-07" db="EMBL/GenBank/DDBJ databases">
        <title>De Novo Assembly of kiwifruit Actinidia rufa.</title>
        <authorList>
            <person name="Sugita-Konishi S."/>
            <person name="Sato K."/>
            <person name="Mori E."/>
            <person name="Abe Y."/>
            <person name="Kisaki G."/>
            <person name="Hamano K."/>
            <person name="Suezawa K."/>
            <person name="Otani M."/>
            <person name="Fukuda T."/>
            <person name="Manabe T."/>
            <person name="Gomi K."/>
            <person name="Tabuchi M."/>
            <person name="Akimitsu K."/>
            <person name="Kataoka I."/>
        </authorList>
    </citation>
    <scope>NUCLEOTIDE SEQUENCE [LARGE SCALE GENOMIC DNA]</scope>
    <source>
        <strain evidence="2">cv. Fuchu</strain>
    </source>
</reference>
<keyword evidence="2" id="KW-1185">Reference proteome</keyword>
<dbReference type="AlphaFoldDB" id="A0A7J0H464"/>